<dbReference type="Ensembl" id="ENSLLET00000043352.1">
    <property type="protein sequence ID" value="ENSLLEP00000041676.1"/>
    <property type="gene ID" value="ENSLLEG00000026530.1"/>
</dbReference>
<keyword evidence="5" id="KW-1185">Reference proteome</keyword>
<sequence>MNVSIAFSCPDRNPGLTCTSCTTLNDTFCTGSNVTCPTGQVCASAYMKTVTEDGETVALTRSCQPLRKCFRYGTMSYSSVKFIIYTTCCLADNCSPPLAPWPSNALTANKQTCSSCFNGNSTCSSSNTIQCTGNERMCVLRTVTFSGAKSGQEVSQGCGTSSFCFFKSYSSVGGDVIINMTHSCSSHSTSLQYGILVSSVATLMMAKCVLDILESIFILGCNGEEKK</sequence>
<comment type="subcellular location">
    <subcellularLocation>
        <location evidence="1">Secreted</location>
    </subcellularLocation>
</comment>
<organism evidence="4 5">
    <name type="scientific">Leptobrachium leishanense</name>
    <name type="common">Leishan spiny toad</name>
    <dbReference type="NCBI Taxonomy" id="445787"/>
    <lineage>
        <taxon>Eukaryota</taxon>
        <taxon>Metazoa</taxon>
        <taxon>Chordata</taxon>
        <taxon>Craniata</taxon>
        <taxon>Vertebrata</taxon>
        <taxon>Euteleostomi</taxon>
        <taxon>Amphibia</taxon>
        <taxon>Batrachia</taxon>
        <taxon>Anura</taxon>
        <taxon>Pelobatoidea</taxon>
        <taxon>Megophryidae</taxon>
        <taxon>Leptobrachium</taxon>
    </lineage>
</organism>
<name>A0A8C5WIV8_9ANUR</name>
<feature type="domain" description="UPAR/Ly6" evidence="3">
    <location>
        <begin position="15"/>
        <end position="95"/>
    </location>
</feature>
<accession>A0A8C5WIV8</accession>
<protein>
    <recommendedName>
        <fullName evidence="3">UPAR/Ly6 domain-containing protein</fullName>
    </recommendedName>
</protein>
<reference evidence="4" key="2">
    <citation type="submission" date="2025-09" db="UniProtKB">
        <authorList>
            <consortium name="Ensembl"/>
        </authorList>
    </citation>
    <scope>IDENTIFICATION</scope>
</reference>
<dbReference type="AlphaFoldDB" id="A0A8C5WIV8"/>
<evidence type="ECO:0000259" key="3">
    <source>
        <dbReference type="Pfam" id="PF00021"/>
    </source>
</evidence>
<dbReference type="InterPro" id="IPR016054">
    <property type="entry name" value="LY6_UPA_recep-like"/>
</dbReference>
<dbReference type="Proteomes" id="UP000694569">
    <property type="component" value="Unplaced"/>
</dbReference>
<dbReference type="PANTHER" id="PTHR20914">
    <property type="entry name" value="LY6/PLAUR DOMAIN-CONTAINING PROTEIN 8"/>
    <property type="match status" value="1"/>
</dbReference>
<dbReference type="GeneTree" id="ENSGT00940000163304"/>
<evidence type="ECO:0000313" key="4">
    <source>
        <dbReference type="Ensembl" id="ENSLLEP00000041676.1"/>
    </source>
</evidence>
<proteinExistence type="predicted"/>
<evidence type="ECO:0000256" key="2">
    <source>
        <dbReference type="ARBA" id="ARBA00022525"/>
    </source>
</evidence>
<dbReference type="Gene3D" id="2.10.60.10">
    <property type="entry name" value="CD59"/>
    <property type="match status" value="2"/>
</dbReference>
<dbReference type="SUPFAM" id="SSF57302">
    <property type="entry name" value="Snake toxin-like"/>
    <property type="match status" value="2"/>
</dbReference>
<evidence type="ECO:0000256" key="1">
    <source>
        <dbReference type="ARBA" id="ARBA00004613"/>
    </source>
</evidence>
<dbReference type="InterPro" id="IPR050918">
    <property type="entry name" value="CNF-like_PLA2_Inhibitor"/>
</dbReference>
<feature type="domain" description="UPAR/Ly6" evidence="3">
    <location>
        <begin position="112"/>
        <end position="188"/>
    </location>
</feature>
<dbReference type="OrthoDB" id="9030094at2759"/>
<dbReference type="GO" id="GO:0005576">
    <property type="term" value="C:extracellular region"/>
    <property type="evidence" value="ECO:0007669"/>
    <property type="project" value="UniProtKB-SubCell"/>
</dbReference>
<dbReference type="Pfam" id="PF00021">
    <property type="entry name" value="UPAR_LY6"/>
    <property type="match status" value="2"/>
</dbReference>
<evidence type="ECO:0000313" key="5">
    <source>
        <dbReference type="Proteomes" id="UP000694569"/>
    </source>
</evidence>
<keyword evidence="2" id="KW-0964">Secreted</keyword>
<reference evidence="4" key="1">
    <citation type="submission" date="2025-08" db="UniProtKB">
        <authorList>
            <consortium name="Ensembl"/>
        </authorList>
    </citation>
    <scope>IDENTIFICATION</scope>
</reference>
<dbReference type="InterPro" id="IPR045860">
    <property type="entry name" value="Snake_toxin-like_sf"/>
</dbReference>
<dbReference type="PANTHER" id="PTHR20914:SF25">
    <property type="entry name" value="PHOSPHOLIPASE A2 INHIBITOR AND LY6_PLAUR DOMAIN-CONTAINING PROTEIN"/>
    <property type="match status" value="1"/>
</dbReference>